<proteinExistence type="predicted"/>
<feature type="transmembrane region" description="Helical" evidence="1">
    <location>
        <begin position="12"/>
        <end position="33"/>
    </location>
</feature>
<keyword evidence="1" id="KW-0812">Transmembrane</keyword>
<keyword evidence="1" id="KW-0472">Membrane</keyword>
<dbReference type="PANTHER" id="PTHR39425">
    <property type="entry name" value="LIPOPROTEIN CYTOCHROME C"/>
    <property type="match status" value="1"/>
</dbReference>
<keyword evidence="1" id="KW-1133">Transmembrane helix</keyword>
<dbReference type="EMBL" id="FQXE01000005">
    <property type="protein sequence ID" value="SHH84595.1"/>
    <property type="molecule type" value="Genomic_DNA"/>
</dbReference>
<accession>A0A1M5WAR9</accession>
<dbReference type="PANTHER" id="PTHR39425:SF1">
    <property type="entry name" value="CYTOCHROME C7-LIKE DOMAIN-CONTAINING PROTEIN"/>
    <property type="match status" value="1"/>
</dbReference>
<dbReference type="RefSeq" id="WP_073103270.1">
    <property type="nucleotide sequence ID" value="NZ_FQXE01000005.1"/>
</dbReference>
<dbReference type="Gene3D" id="3.90.10.10">
    <property type="entry name" value="Cytochrome C3"/>
    <property type="match status" value="2"/>
</dbReference>
<dbReference type="Pfam" id="PF14522">
    <property type="entry name" value="Cytochrome_C7"/>
    <property type="match status" value="1"/>
</dbReference>
<organism evidence="3 4">
    <name type="scientific">Pollutimonas bauzanensis</name>
    <dbReference type="NCBI Taxonomy" id="658167"/>
    <lineage>
        <taxon>Bacteria</taxon>
        <taxon>Pseudomonadati</taxon>
        <taxon>Pseudomonadota</taxon>
        <taxon>Betaproteobacteria</taxon>
        <taxon>Burkholderiales</taxon>
        <taxon>Alcaligenaceae</taxon>
        <taxon>Pollutimonas</taxon>
    </lineage>
</organism>
<evidence type="ECO:0000259" key="2">
    <source>
        <dbReference type="Pfam" id="PF14522"/>
    </source>
</evidence>
<evidence type="ECO:0000313" key="3">
    <source>
        <dbReference type="EMBL" id="SHH84595.1"/>
    </source>
</evidence>
<reference evidence="3 4" key="1">
    <citation type="submission" date="2016-11" db="EMBL/GenBank/DDBJ databases">
        <authorList>
            <person name="Jaros S."/>
            <person name="Januszkiewicz K."/>
            <person name="Wedrychowicz H."/>
        </authorList>
    </citation>
    <scope>NUCLEOTIDE SEQUENCE [LARGE SCALE GENOMIC DNA]</scope>
    <source>
        <strain evidence="3 4">CGMCC 1.10190</strain>
    </source>
</reference>
<dbReference type="SUPFAM" id="SSF48695">
    <property type="entry name" value="Multiheme cytochromes"/>
    <property type="match status" value="1"/>
</dbReference>
<dbReference type="InterPro" id="IPR029467">
    <property type="entry name" value="Cyt_c7-like"/>
</dbReference>
<name>A0A1M5WAR9_9BURK</name>
<dbReference type="InterPro" id="IPR036280">
    <property type="entry name" value="Multihaem_cyt_sf"/>
</dbReference>
<dbReference type="STRING" id="658167.SAMN04488135_105166"/>
<sequence>MPQLFERSDVLLMKLILLVPAGLIVLTILGMIWQATYPVAEGVAVDQPIAFSHKHHVGDDGIDCRYCHTSVDTSATAGMPSTGICLSCHAQLYRDAPALAPLHASLREGKPIRWNRVYDLPDFVFFNHSIHVNKGVACITCHGHVDRMPAMLRQEPLDMQWCLNCHREPAKYVGPLGHVYAMSAAPRISAQEQAQLLHALGLQSTQRLTDCSTCHR</sequence>
<evidence type="ECO:0000256" key="1">
    <source>
        <dbReference type="SAM" id="Phobius"/>
    </source>
</evidence>
<evidence type="ECO:0000313" key="4">
    <source>
        <dbReference type="Proteomes" id="UP000184226"/>
    </source>
</evidence>
<dbReference type="Proteomes" id="UP000184226">
    <property type="component" value="Unassembled WGS sequence"/>
</dbReference>
<dbReference type="OrthoDB" id="9814800at2"/>
<feature type="domain" description="Cytochrome c7-like" evidence="2">
    <location>
        <begin position="125"/>
        <end position="216"/>
    </location>
</feature>
<gene>
    <name evidence="3" type="ORF">SAMN04488135_105166</name>
</gene>
<dbReference type="CDD" id="cd08168">
    <property type="entry name" value="Cytochrom_C3"/>
    <property type="match status" value="1"/>
</dbReference>
<keyword evidence="4" id="KW-1185">Reference proteome</keyword>
<protein>
    <submittedName>
        <fullName evidence="3">Quinol:cytochrome c oxidoreductase pentaheme cytochrome subunit</fullName>
    </submittedName>
</protein>
<dbReference type="AlphaFoldDB" id="A0A1M5WAR9"/>